<evidence type="ECO:0000256" key="4">
    <source>
        <dbReference type="ARBA" id="ARBA00011738"/>
    </source>
</evidence>
<sequence>MPEPIMDSFAPPSKQPEPKQGIWGIAAYVGGKSKIDGVAEPVKLSSNENAFGCSPKAAAAFTEASAKLFRYPDGHAGPLRAAVAAYHGLEAERLVFGNGSDEVFGLLNQTWLEVGDNIVTGEHGFLAYRISAEACQAEVRLAAEPEQRVEIDRLLDLVDAKTKIVYLSNPANPTGTWNTPDEIADLRRRLDPAILLVIDEAYAEFADVPSYESAFGLARSHDNMIVTRTFSKIHGLAGLRVGFGYCPVRVIEAMERIRMPFNVNLPAQYAAVAALSDQAHIDASKDQVVEWRPRFYQAVRALGYRIDQSLGNFVLIYFKDEAQAARANEHLMQKGFIIRHVANYGLPQALRVTIGKDHENEGFLAALSEFAG</sequence>
<keyword evidence="6 9" id="KW-0808">Transferase</keyword>
<dbReference type="SUPFAM" id="SSF53383">
    <property type="entry name" value="PLP-dependent transferases"/>
    <property type="match status" value="1"/>
</dbReference>
<dbReference type="InterPro" id="IPR015424">
    <property type="entry name" value="PyrdxlP-dep_Trfase"/>
</dbReference>
<evidence type="ECO:0000256" key="9">
    <source>
        <dbReference type="HAMAP-Rule" id="MF_01023"/>
    </source>
</evidence>
<dbReference type="InterPro" id="IPR005861">
    <property type="entry name" value="HisP_aminotrans"/>
</dbReference>
<dbReference type="InterPro" id="IPR004839">
    <property type="entry name" value="Aminotransferase_I/II_large"/>
</dbReference>
<keyword evidence="9" id="KW-0028">Amino-acid biosynthesis</keyword>
<dbReference type="InterPro" id="IPR015422">
    <property type="entry name" value="PyrdxlP-dep_Trfase_small"/>
</dbReference>
<evidence type="ECO:0000313" key="12">
    <source>
        <dbReference type="Proteomes" id="UP001214854"/>
    </source>
</evidence>
<dbReference type="Gene3D" id="3.90.1150.10">
    <property type="entry name" value="Aspartate Aminotransferase, domain 1"/>
    <property type="match status" value="1"/>
</dbReference>
<comment type="catalytic activity">
    <reaction evidence="8 9">
        <text>L-histidinol phosphate + 2-oxoglutarate = 3-(imidazol-4-yl)-2-oxopropyl phosphate + L-glutamate</text>
        <dbReference type="Rhea" id="RHEA:23744"/>
        <dbReference type="ChEBI" id="CHEBI:16810"/>
        <dbReference type="ChEBI" id="CHEBI:29985"/>
        <dbReference type="ChEBI" id="CHEBI:57766"/>
        <dbReference type="ChEBI" id="CHEBI:57980"/>
        <dbReference type="EC" id="2.6.1.9"/>
    </reaction>
</comment>
<evidence type="ECO:0000256" key="8">
    <source>
        <dbReference type="ARBA" id="ARBA00047481"/>
    </source>
</evidence>
<dbReference type="EMBL" id="JAQQKX010000003">
    <property type="protein sequence ID" value="MDC7682821.1"/>
    <property type="molecule type" value="Genomic_DNA"/>
</dbReference>
<dbReference type="PANTHER" id="PTHR43643">
    <property type="entry name" value="HISTIDINOL-PHOSPHATE AMINOTRANSFERASE 2"/>
    <property type="match status" value="1"/>
</dbReference>
<reference evidence="11 12" key="1">
    <citation type="submission" date="2023-01" db="EMBL/GenBank/DDBJ databases">
        <title>Novel species of the genus Asticcacaulis isolated from rivers.</title>
        <authorList>
            <person name="Lu H."/>
        </authorList>
    </citation>
    <scope>NUCLEOTIDE SEQUENCE [LARGE SCALE GENOMIC DNA]</scope>
    <source>
        <strain evidence="11 12">BYS171W</strain>
    </source>
</reference>
<keyword evidence="12" id="KW-1185">Reference proteome</keyword>
<dbReference type="Proteomes" id="UP001214854">
    <property type="component" value="Unassembled WGS sequence"/>
</dbReference>
<dbReference type="RefSeq" id="WP_272747301.1">
    <property type="nucleotide sequence ID" value="NZ_JAQQKX010000003.1"/>
</dbReference>
<name>A0ABT5HTL0_9CAUL</name>
<accession>A0ABT5HTL0</accession>
<dbReference type="NCBIfam" id="TIGR01141">
    <property type="entry name" value="hisC"/>
    <property type="match status" value="1"/>
</dbReference>
<dbReference type="InterPro" id="IPR015421">
    <property type="entry name" value="PyrdxlP-dep_Trfase_major"/>
</dbReference>
<comment type="pathway">
    <text evidence="2 9">Amino-acid biosynthesis; L-histidine biosynthesis; L-histidine from 5-phospho-alpha-D-ribose 1-diphosphate: step 7/9.</text>
</comment>
<evidence type="ECO:0000313" key="11">
    <source>
        <dbReference type="EMBL" id="MDC7682821.1"/>
    </source>
</evidence>
<evidence type="ECO:0000256" key="2">
    <source>
        <dbReference type="ARBA" id="ARBA00005011"/>
    </source>
</evidence>
<dbReference type="EC" id="2.6.1.9" evidence="9"/>
<dbReference type="PANTHER" id="PTHR43643:SF3">
    <property type="entry name" value="HISTIDINOL-PHOSPHATE AMINOTRANSFERASE"/>
    <property type="match status" value="1"/>
</dbReference>
<feature type="modified residue" description="N6-(pyridoxal phosphate)lysine" evidence="9">
    <location>
        <position position="232"/>
    </location>
</feature>
<keyword evidence="9" id="KW-0368">Histidine biosynthesis</keyword>
<evidence type="ECO:0000259" key="10">
    <source>
        <dbReference type="Pfam" id="PF00155"/>
    </source>
</evidence>
<dbReference type="HAMAP" id="MF_01023">
    <property type="entry name" value="HisC_aminotrans_2"/>
    <property type="match status" value="1"/>
</dbReference>
<evidence type="ECO:0000256" key="5">
    <source>
        <dbReference type="ARBA" id="ARBA00022576"/>
    </source>
</evidence>
<comment type="similarity">
    <text evidence="3 9">Belongs to the class-II pyridoxal-phosphate-dependent aminotransferase family. Histidinol-phosphate aminotransferase subfamily.</text>
</comment>
<protein>
    <recommendedName>
        <fullName evidence="9">Histidinol-phosphate aminotransferase</fullName>
        <ecNumber evidence="9">2.6.1.9</ecNumber>
    </recommendedName>
    <alternativeName>
        <fullName evidence="9">Imidazole acetol-phosphate transaminase</fullName>
    </alternativeName>
</protein>
<dbReference type="InterPro" id="IPR050106">
    <property type="entry name" value="HistidinolP_aminotransfase"/>
</dbReference>
<dbReference type="GO" id="GO:0004400">
    <property type="term" value="F:histidinol-phosphate transaminase activity"/>
    <property type="evidence" value="ECO:0007669"/>
    <property type="project" value="UniProtKB-EC"/>
</dbReference>
<evidence type="ECO:0000256" key="1">
    <source>
        <dbReference type="ARBA" id="ARBA00001933"/>
    </source>
</evidence>
<comment type="subunit">
    <text evidence="4 9">Homodimer.</text>
</comment>
<proteinExistence type="inferred from homology"/>
<gene>
    <name evidence="9 11" type="primary">hisC</name>
    <name evidence="11" type="ORF">PQU92_06010</name>
</gene>
<keyword evidence="7 9" id="KW-0663">Pyridoxal phosphate</keyword>
<evidence type="ECO:0000256" key="6">
    <source>
        <dbReference type="ARBA" id="ARBA00022679"/>
    </source>
</evidence>
<comment type="caution">
    <text evidence="11">The sequence shown here is derived from an EMBL/GenBank/DDBJ whole genome shotgun (WGS) entry which is preliminary data.</text>
</comment>
<dbReference type="CDD" id="cd00609">
    <property type="entry name" value="AAT_like"/>
    <property type="match status" value="1"/>
</dbReference>
<keyword evidence="5 9" id="KW-0032">Aminotransferase</keyword>
<comment type="cofactor">
    <cofactor evidence="1 9">
        <name>pyridoxal 5'-phosphate</name>
        <dbReference type="ChEBI" id="CHEBI:597326"/>
    </cofactor>
</comment>
<organism evidence="11 12">
    <name type="scientific">Asticcacaulis aquaticus</name>
    <dbReference type="NCBI Taxonomy" id="2984212"/>
    <lineage>
        <taxon>Bacteria</taxon>
        <taxon>Pseudomonadati</taxon>
        <taxon>Pseudomonadota</taxon>
        <taxon>Alphaproteobacteria</taxon>
        <taxon>Caulobacterales</taxon>
        <taxon>Caulobacteraceae</taxon>
        <taxon>Asticcacaulis</taxon>
    </lineage>
</organism>
<dbReference type="Pfam" id="PF00155">
    <property type="entry name" value="Aminotran_1_2"/>
    <property type="match status" value="1"/>
</dbReference>
<evidence type="ECO:0000256" key="7">
    <source>
        <dbReference type="ARBA" id="ARBA00022898"/>
    </source>
</evidence>
<evidence type="ECO:0000256" key="3">
    <source>
        <dbReference type="ARBA" id="ARBA00007970"/>
    </source>
</evidence>
<feature type="domain" description="Aminotransferase class I/classII large" evidence="10">
    <location>
        <begin position="41"/>
        <end position="366"/>
    </location>
</feature>
<dbReference type="Gene3D" id="3.40.640.10">
    <property type="entry name" value="Type I PLP-dependent aspartate aminotransferase-like (Major domain)"/>
    <property type="match status" value="1"/>
</dbReference>